<evidence type="ECO:0000256" key="15">
    <source>
        <dbReference type="SAM" id="Phobius"/>
    </source>
</evidence>
<evidence type="ECO:0000256" key="9">
    <source>
        <dbReference type="ARBA" id="ARBA00022777"/>
    </source>
</evidence>
<organism evidence="18 19">
    <name type="scientific">Ceratodon purpureus</name>
    <name type="common">Fire moss</name>
    <name type="synonym">Dicranum purpureum</name>
    <dbReference type="NCBI Taxonomy" id="3225"/>
    <lineage>
        <taxon>Eukaryota</taxon>
        <taxon>Viridiplantae</taxon>
        <taxon>Streptophyta</taxon>
        <taxon>Embryophyta</taxon>
        <taxon>Bryophyta</taxon>
        <taxon>Bryophytina</taxon>
        <taxon>Bryopsida</taxon>
        <taxon>Dicranidae</taxon>
        <taxon>Pseudoditrichales</taxon>
        <taxon>Ditrichaceae</taxon>
        <taxon>Ceratodon</taxon>
    </lineage>
</organism>
<comment type="caution">
    <text evidence="18">The sequence shown here is derived from an EMBL/GenBank/DDBJ whole genome shotgun (WGS) entry which is preliminary data.</text>
</comment>
<keyword evidence="19" id="KW-1185">Reference proteome</keyword>
<evidence type="ECO:0000259" key="17">
    <source>
        <dbReference type="PROSITE" id="PS50011"/>
    </source>
</evidence>
<proteinExistence type="predicted"/>
<evidence type="ECO:0000256" key="8">
    <source>
        <dbReference type="ARBA" id="ARBA00022741"/>
    </source>
</evidence>
<evidence type="ECO:0000256" key="7">
    <source>
        <dbReference type="ARBA" id="ARBA00022737"/>
    </source>
</evidence>
<keyword evidence="7" id="KW-0677">Repeat</keyword>
<feature type="domain" description="Protein kinase" evidence="17">
    <location>
        <begin position="498"/>
        <end position="793"/>
    </location>
</feature>
<dbReference type="Proteomes" id="UP000822688">
    <property type="component" value="Chromosome 3"/>
</dbReference>
<accession>A0A8T0IPF9</accession>
<dbReference type="InterPro" id="IPR051824">
    <property type="entry name" value="LRR_Rcpt-Like_S/T_Kinase"/>
</dbReference>
<dbReference type="FunFam" id="1.10.510.10:FF:000590">
    <property type="entry name" value="PR5-like receptor kinase"/>
    <property type="match status" value="1"/>
</dbReference>
<dbReference type="PROSITE" id="PS00108">
    <property type="entry name" value="PROTEIN_KINASE_ST"/>
    <property type="match status" value="1"/>
</dbReference>
<feature type="chain" id="PRO_5035779238" description="Protein kinase domain-containing protein" evidence="16">
    <location>
        <begin position="26"/>
        <end position="853"/>
    </location>
</feature>
<dbReference type="PANTHER" id="PTHR48006:SF34">
    <property type="entry name" value="OS08G0203700 PROTEIN"/>
    <property type="match status" value="1"/>
</dbReference>
<keyword evidence="4" id="KW-0808">Transferase</keyword>
<dbReference type="InterPro" id="IPR008271">
    <property type="entry name" value="Ser/Thr_kinase_AS"/>
</dbReference>
<evidence type="ECO:0000313" key="19">
    <source>
        <dbReference type="Proteomes" id="UP000822688"/>
    </source>
</evidence>
<evidence type="ECO:0000256" key="6">
    <source>
        <dbReference type="ARBA" id="ARBA00022729"/>
    </source>
</evidence>
<comment type="subcellular location">
    <subcellularLocation>
        <location evidence="1">Membrane</location>
        <topology evidence="1">Single-pass type I membrane protein</topology>
    </subcellularLocation>
</comment>
<evidence type="ECO:0000256" key="11">
    <source>
        <dbReference type="ARBA" id="ARBA00022989"/>
    </source>
</evidence>
<keyword evidence="13" id="KW-0325">Glycoprotein</keyword>
<evidence type="ECO:0000256" key="2">
    <source>
        <dbReference type="ARBA" id="ARBA00022527"/>
    </source>
</evidence>
<dbReference type="Gene3D" id="3.30.200.20">
    <property type="entry name" value="Phosphorylase Kinase, domain 1"/>
    <property type="match status" value="1"/>
</dbReference>
<dbReference type="SUPFAM" id="SSF52058">
    <property type="entry name" value="L domain-like"/>
    <property type="match status" value="1"/>
</dbReference>
<keyword evidence="11 15" id="KW-1133">Transmembrane helix</keyword>
<gene>
    <name evidence="18" type="ORF">KC19_3G229000</name>
</gene>
<dbReference type="InterPro" id="IPR011009">
    <property type="entry name" value="Kinase-like_dom_sf"/>
</dbReference>
<evidence type="ECO:0000256" key="10">
    <source>
        <dbReference type="ARBA" id="ARBA00022840"/>
    </source>
</evidence>
<dbReference type="GO" id="GO:0004674">
    <property type="term" value="F:protein serine/threonine kinase activity"/>
    <property type="evidence" value="ECO:0007669"/>
    <property type="project" value="UniProtKB-KW"/>
</dbReference>
<name>A0A8T0IPF9_CERPU</name>
<keyword evidence="3" id="KW-0433">Leucine-rich repeat</keyword>
<keyword evidence="8 14" id="KW-0547">Nucleotide-binding</keyword>
<dbReference type="AlphaFoldDB" id="A0A8T0IPF9"/>
<protein>
    <recommendedName>
        <fullName evidence="17">Protein kinase domain-containing protein</fullName>
    </recommendedName>
</protein>
<feature type="transmembrane region" description="Helical" evidence="15">
    <location>
        <begin position="434"/>
        <end position="454"/>
    </location>
</feature>
<keyword evidence="2" id="KW-0723">Serine/threonine-protein kinase</keyword>
<dbReference type="Pfam" id="PF07714">
    <property type="entry name" value="PK_Tyr_Ser-Thr"/>
    <property type="match status" value="1"/>
</dbReference>
<evidence type="ECO:0000256" key="16">
    <source>
        <dbReference type="SAM" id="SignalP"/>
    </source>
</evidence>
<evidence type="ECO:0000256" key="1">
    <source>
        <dbReference type="ARBA" id="ARBA00004479"/>
    </source>
</evidence>
<reference evidence="18" key="1">
    <citation type="submission" date="2020-06" db="EMBL/GenBank/DDBJ databases">
        <title>WGS assembly of Ceratodon purpureus strain R40.</title>
        <authorList>
            <person name="Carey S.B."/>
            <person name="Jenkins J."/>
            <person name="Shu S."/>
            <person name="Lovell J.T."/>
            <person name="Sreedasyam A."/>
            <person name="Maumus F."/>
            <person name="Tiley G.P."/>
            <person name="Fernandez-Pozo N."/>
            <person name="Barry K."/>
            <person name="Chen C."/>
            <person name="Wang M."/>
            <person name="Lipzen A."/>
            <person name="Daum C."/>
            <person name="Saski C.A."/>
            <person name="Payton A.C."/>
            <person name="Mcbreen J.C."/>
            <person name="Conrad R.E."/>
            <person name="Kollar L.M."/>
            <person name="Olsson S."/>
            <person name="Huttunen S."/>
            <person name="Landis J.B."/>
            <person name="Wickett N.J."/>
            <person name="Johnson M.G."/>
            <person name="Rensing S.A."/>
            <person name="Grimwood J."/>
            <person name="Schmutz J."/>
            <person name="Mcdaniel S.F."/>
        </authorList>
    </citation>
    <scope>NUCLEOTIDE SEQUENCE</scope>
    <source>
        <strain evidence="18">R40</strain>
    </source>
</reference>
<dbReference type="EMBL" id="CM026423">
    <property type="protein sequence ID" value="KAG0584701.1"/>
    <property type="molecule type" value="Genomic_DNA"/>
</dbReference>
<dbReference type="PROSITE" id="PS00107">
    <property type="entry name" value="PROTEIN_KINASE_ATP"/>
    <property type="match status" value="1"/>
</dbReference>
<feature type="binding site" evidence="14">
    <location>
        <position position="537"/>
    </location>
    <ligand>
        <name>ATP</name>
        <dbReference type="ChEBI" id="CHEBI:30616"/>
    </ligand>
</feature>
<dbReference type="Pfam" id="PF00560">
    <property type="entry name" value="LRR_1"/>
    <property type="match status" value="3"/>
</dbReference>
<keyword evidence="10 14" id="KW-0067">ATP-binding</keyword>
<dbReference type="GO" id="GO:0005524">
    <property type="term" value="F:ATP binding"/>
    <property type="evidence" value="ECO:0007669"/>
    <property type="project" value="UniProtKB-UniRule"/>
</dbReference>
<dbReference type="CDD" id="cd14066">
    <property type="entry name" value="STKc_IRAK"/>
    <property type="match status" value="1"/>
</dbReference>
<dbReference type="SUPFAM" id="SSF56112">
    <property type="entry name" value="Protein kinase-like (PK-like)"/>
    <property type="match status" value="1"/>
</dbReference>
<evidence type="ECO:0000256" key="14">
    <source>
        <dbReference type="PROSITE-ProRule" id="PRU10141"/>
    </source>
</evidence>
<dbReference type="InterPro" id="IPR000719">
    <property type="entry name" value="Prot_kinase_dom"/>
</dbReference>
<evidence type="ECO:0000256" key="3">
    <source>
        <dbReference type="ARBA" id="ARBA00022614"/>
    </source>
</evidence>
<dbReference type="PANTHER" id="PTHR48006">
    <property type="entry name" value="LEUCINE-RICH REPEAT-CONTAINING PROTEIN DDB_G0281931-RELATED"/>
    <property type="match status" value="1"/>
</dbReference>
<dbReference type="InterPro" id="IPR017441">
    <property type="entry name" value="Protein_kinase_ATP_BS"/>
</dbReference>
<dbReference type="InterPro" id="IPR032675">
    <property type="entry name" value="LRR_dom_sf"/>
</dbReference>
<evidence type="ECO:0000256" key="5">
    <source>
        <dbReference type="ARBA" id="ARBA00022692"/>
    </source>
</evidence>
<evidence type="ECO:0000256" key="13">
    <source>
        <dbReference type="ARBA" id="ARBA00023180"/>
    </source>
</evidence>
<dbReference type="SMART" id="SM00220">
    <property type="entry name" value="S_TKc"/>
    <property type="match status" value="1"/>
</dbReference>
<keyword evidence="12 15" id="KW-0472">Membrane</keyword>
<sequence length="853" mass="95140">MKTCLVNLVLVLLVQLSICLSGAHGNIFFLEQQLNGLRNISSYWSSQKGKAQGYLKGWDDSNTPCFAEDGKNWLGVECLQTPTNYSYIGNYFDNTVDSLITVVGLTLREANISGSLPEAIGDLAPLMFLTLTGNSDLTGPLPVSLANLSESLITLDLHNNNFDGSILSPISHLYRLHTLDLSNNSFTGAIPAFRNHTELQTLALRGNKLDGEIAMDAFLSLKSLITMDLSNNSFSGPIPMLIADTSQNQGLSMIKHINLSRNAFSESLSDLGSIKFNQSYNQSYDLSYNNQSYQLNSSVLQVLDLSHNKIWGDVSKVDDLMSGIGSQIQEVYLDNNNISGTLLLDSRFSYYYGNYTRLRILSLSYNSIENVILSFDDTVFRPSLFNNIRLAGNPFCNTTAGNDSFDSFLANCLCRQNCTIYDFEKKARNDAVKIALAVSVPSVFLVVLVAVLLYRKSTQKVRQQHKYNLIQMQKTFEEYDVKPTIFTYRELEIATRNFHPTMKLGEGSYGAVYKGELSKSHIVGVGELSKSNIVAVKTVKQLPINIEQGMEEFLNEVALISGMKHRNLVKLKGCCLKDKQRLLVYEYIDNHDLEWHLLEAGKSKTILSWPQRLRICVGVAHGLHYLHSLAQPKIIHRDIKAANILLDNNFEPKIADFGLALLFPEETTHIMTIHVAGTKGYLAPEYAALGQLSEKADVYSFGVVCLEIVSGRRNVDSKMDPDQMVLANWALKLHREGRAVDILDPSLDSLSENELVQVNRVILTALLCLQHDEARRPLMANVVAMLHGEHTLDVEIEAADIPLGFDEYSDSIEIQQPGLGIIMEDHSMRLFEGGSSTKGPLYQRQLSRRHGIV</sequence>
<evidence type="ECO:0000313" key="18">
    <source>
        <dbReference type="EMBL" id="KAG0584701.1"/>
    </source>
</evidence>
<dbReference type="PROSITE" id="PS50011">
    <property type="entry name" value="PROTEIN_KINASE_DOM"/>
    <property type="match status" value="1"/>
</dbReference>
<dbReference type="InterPro" id="IPR001611">
    <property type="entry name" value="Leu-rich_rpt"/>
</dbReference>
<evidence type="ECO:0000256" key="4">
    <source>
        <dbReference type="ARBA" id="ARBA00022679"/>
    </source>
</evidence>
<feature type="signal peptide" evidence="16">
    <location>
        <begin position="1"/>
        <end position="25"/>
    </location>
</feature>
<dbReference type="Gene3D" id="1.10.510.10">
    <property type="entry name" value="Transferase(Phosphotransferase) domain 1"/>
    <property type="match status" value="1"/>
</dbReference>
<dbReference type="GO" id="GO:0016020">
    <property type="term" value="C:membrane"/>
    <property type="evidence" value="ECO:0007669"/>
    <property type="project" value="UniProtKB-SubCell"/>
</dbReference>
<keyword evidence="6 16" id="KW-0732">Signal</keyword>
<keyword evidence="5 15" id="KW-0812">Transmembrane</keyword>
<dbReference type="Gene3D" id="3.80.10.10">
    <property type="entry name" value="Ribonuclease Inhibitor"/>
    <property type="match status" value="2"/>
</dbReference>
<evidence type="ECO:0000256" key="12">
    <source>
        <dbReference type="ARBA" id="ARBA00023136"/>
    </source>
</evidence>
<dbReference type="InterPro" id="IPR001245">
    <property type="entry name" value="Ser-Thr/Tyr_kinase_cat_dom"/>
</dbReference>
<keyword evidence="9" id="KW-0418">Kinase</keyword>